<name>B4SCP3_PELPB</name>
<keyword evidence="2" id="KW-1185">Reference proteome</keyword>
<dbReference type="Proteomes" id="UP000002724">
    <property type="component" value="Chromosome"/>
</dbReference>
<dbReference type="RefSeq" id="WP_012508727.1">
    <property type="nucleotide sequence ID" value="NC_011060.1"/>
</dbReference>
<evidence type="ECO:0000313" key="1">
    <source>
        <dbReference type="EMBL" id="ACF44248.1"/>
    </source>
</evidence>
<reference evidence="1 2" key="1">
    <citation type="submission" date="2008-06" db="EMBL/GenBank/DDBJ databases">
        <title>Complete sequence of Pelodictyon phaeoclathratiforme BU-1.</title>
        <authorList>
            <consortium name="US DOE Joint Genome Institute"/>
            <person name="Lucas S."/>
            <person name="Copeland A."/>
            <person name="Lapidus A."/>
            <person name="Glavina del Rio T."/>
            <person name="Dalin E."/>
            <person name="Tice H."/>
            <person name="Bruce D."/>
            <person name="Goodwin L."/>
            <person name="Pitluck S."/>
            <person name="Schmutz J."/>
            <person name="Larimer F."/>
            <person name="Land M."/>
            <person name="Hauser L."/>
            <person name="Kyrpides N."/>
            <person name="Mikhailova N."/>
            <person name="Liu Z."/>
            <person name="Li T."/>
            <person name="Zhao F."/>
            <person name="Overmann J."/>
            <person name="Bryant D.A."/>
            <person name="Richardson P."/>
        </authorList>
    </citation>
    <scope>NUCLEOTIDE SEQUENCE [LARGE SCALE GENOMIC DNA]</scope>
    <source>
        <strain evidence="2">DSM 5477 / BU-1</strain>
    </source>
</reference>
<proteinExistence type="predicted"/>
<organism evidence="1 2">
    <name type="scientific">Pelodictyon phaeoclathratiforme (strain DSM 5477 / BU-1)</name>
    <dbReference type="NCBI Taxonomy" id="324925"/>
    <lineage>
        <taxon>Bacteria</taxon>
        <taxon>Pseudomonadati</taxon>
        <taxon>Chlorobiota</taxon>
        <taxon>Chlorobiia</taxon>
        <taxon>Chlorobiales</taxon>
        <taxon>Chlorobiaceae</taxon>
        <taxon>Chlorobium/Pelodictyon group</taxon>
        <taxon>Pelodictyon</taxon>
    </lineage>
</organism>
<dbReference type="KEGG" id="pph:Ppha_2040"/>
<dbReference type="Pfam" id="PF08665">
    <property type="entry name" value="PglZ"/>
    <property type="match status" value="1"/>
</dbReference>
<protein>
    <submittedName>
        <fullName evidence="1">PglZ domain protein</fullName>
    </submittedName>
</protein>
<dbReference type="EMBL" id="CP001110">
    <property type="protein sequence ID" value="ACF44248.1"/>
    <property type="molecule type" value="Genomic_DNA"/>
</dbReference>
<dbReference type="eggNOG" id="COG2733">
    <property type="taxonomic scope" value="Bacteria"/>
</dbReference>
<accession>B4SCP3</accession>
<dbReference type="HOGENOM" id="CLU_372429_0_0_10"/>
<gene>
    <name evidence="1" type="ordered locus">Ppha_2040</name>
</gene>
<dbReference type="OrthoDB" id="9769734at2"/>
<dbReference type="AlphaFoldDB" id="B4SCP3"/>
<sequence length="740" mass="84636">MFDKWLNQDIRKVLDRRNRVVVGAEASLLDLLRKVLTKELTIFVVHGSLEELECKYTVEKFHKGDKVVIIATSQKNKLTFIRDYAETCGYVDIRMVENYVAARVFQELGLNISLTPEELKVAAYNSIGKGREYWEELCRKGGERLFDIGSDILPFLHDPVGFCATRDAVVVAAFFEKINTWLGRGNISQPPEILAKEVAEQILGSLLTGKPKKKYLDVYKKWGDSKAMEGSLLGYCQEHPVRLELPELWKVYAAHPFDLVDLQWLKDLVAHLSDRVSIKDKLPLIHARFRSSHGRQWRKGLWGHLLQLLEFDTSRIKGIASLEEATTFYTTELYRVDTAIRSIYEEFWGDEKVIRPFQEYYNQLVSPFLHKWFQYFDDYRENQKGLLIERIRSAQGRIAIIVGDGISYEISQRVTAKISDTIKVDNQYRCCGIPSITENNMSLLYRDDGVVEPLQSRREAYLAAQVAMRIEFVQLEEVNFQHAEVDVLLCSCKDIDDIAEKMQHKALKFIGEIENMLAEKVGFLLNNGFQEVVLTSDHGFVLTGILDESDKAEVQFQGIVSKAERYIRTTGRQSPSPELIEYRQQYKEFNYVYFAKHMKPFKTPGKYGYAHGGLSPQELIIPFITFSHTISSLQELNISVANERQLSGVVGDYFSLHLKADDGAGDIFTQERKVQLLFIDNGKEFNKSDIVAIKAGELIKKEFSFDNHLNIEVIVVDALSRLTLTKVAVSQTVARDLGGL</sequence>
<evidence type="ECO:0000313" key="2">
    <source>
        <dbReference type="Proteomes" id="UP000002724"/>
    </source>
</evidence>
<dbReference type="STRING" id="324925.Ppha_2040"/>